<dbReference type="InterPro" id="IPR045304">
    <property type="entry name" value="LbH_SAT"/>
</dbReference>
<evidence type="ECO:0000256" key="5">
    <source>
        <dbReference type="PIRNR" id="PIRNR000441"/>
    </source>
</evidence>
<comment type="catalytic activity">
    <reaction evidence="5">
        <text>L-serine + acetyl-CoA = O-acetyl-L-serine + CoA</text>
        <dbReference type="Rhea" id="RHEA:24560"/>
        <dbReference type="ChEBI" id="CHEBI:33384"/>
        <dbReference type="ChEBI" id="CHEBI:57287"/>
        <dbReference type="ChEBI" id="CHEBI:57288"/>
        <dbReference type="ChEBI" id="CHEBI:58340"/>
        <dbReference type="EC" id="2.3.1.30"/>
    </reaction>
</comment>
<dbReference type="InterPro" id="IPR001451">
    <property type="entry name" value="Hexapep"/>
</dbReference>
<comment type="similarity">
    <text evidence="1 5">Belongs to the transferase hexapeptide repeat family.</text>
</comment>
<dbReference type="GO" id="GO:0005737">
    <property type="term" value="C:cytoplasm"/>
    <property type="evidence" value="ECO:0007669"/>
    <property type="project" value="InterPro"/>
</dbReference>
<keyword evidence="6" id="KW-1133">Transmembrane helix</keyword>
<dbReference type="PROSITE" id="PS00101">
    <property type="entry name" value="HEXAPEP_TRANSFERASES"/>
    <property type="match status" value="1"/>
</dbReference>
<keyword evidence="3" id="KW-0677">Repeat</keyword>
<dbReference type="PANTHER" id="PTHR42811">
    <property type="entry name" value="SERINE ACETYLTRANSFERASE"/>
    <property type="match status" value="1"/>
</dbReference>
<dbReference type="RefSeq" id="WP_136877333.1">
    <property type="nucleotide sequence ID" value="NZ_SWBO01000006.1"/>
</dbReference>
<gene>
    <name evidence="7" type="ORF">FA045_12075</name>
</gene>
<dbReference type="GO" id="GO:0009001">
    <property type="term" value="F:serine O-acetyltransferase activity"/>
    <property type="evidence" value="ECO:0007669"/>
    <property type="project" value="UniProtKB-EC"/>
</dbReference>
<dbReference type="PIRSF" id="PIRSF000441">
    <property type="entry name" value="CysE"/>
    <property type="match status" value="1"/>
</dbReference>
<dbReference type="AlphaFoldDB" id="A0A4U1C5A1"/>
<accession>A0A4U1C5A1</accession>
<evidence type="ECO:0000313" key="8">
    <source>
        <dbReference type="Proteomes" id="UP000310477"/>
    </source>
</evidence>
<dbReference type="SUPFAM" id="SSF51161">
    <property type="entry name" value="Trimeric LpxA-like enzymes"/>
    <property type="match status" value="1"/>
</dbReference>
<comment type="caution">
    <text evidence="7">The sequence shown here is derived from an EMBL/GenBank/DDBJ whole genome shotgun (WGS) entry which is preliminary data.</text>
</comment>
<feature type="transmembrane region" description="Helical" evidence="6">
    <location>
        <begin position="47"/>
        <end position="67"/>
    </location>
</feature>
<keyword evidence="6" id="KW-0472">Membrane</keyword>
<protein>
    <recommendedName>
        <fullName evidence="5">Serine acetyltransferase</fullName>
        <ecNumber evidence="5">2.3.1.30</ecNumber>
    </recommendedName>
</protein>
<evidence type="ECO:0000313" key="7">
    <source>
        <dbReference type="EMBL" id="TKB99640.1"/>
    </source>
</evidence>
<dbReference type="EC" id="2.3.1.30" evidence="5"/>
<evidence type="ECO:0000256" key="2">
    <source>
        <dbReference type="ARBA" id="ARBA00022679"/>
    </source>
</evidence>
<sequence>MEKLKQIYYRARYHGPFQDWKVNKGNFKGRIVLFLFRIASFVRKNPVLTVLFIWYLALYRIIIEWIFNIEINWHVRAGKSLKLNHGHGSVIEASTVFGNNCTIRHLTTISNKLLPDGTYSLSPRIGNNVDIGVNAIILGDIEIGDNAIIGAGAVVTKSVPPNCVMVGNPARLLKKVYSQHSIN</sequence>
<keyword evidence="2 5" id="KW-0808">Transferase</keyword>
<evidence type="ECO:0000256" key="3">
    <source>
        <dbReference type="ARBA" id="ARBA00022737"/>
    </source>
</evidence>
<dbReference type="Gene3D" id="2.160.10.10">
    <property type="entry name" value="Hexapeptide repeat proteins"/>
    <property type="match status" value="1"/>
</dbReference>
<evidence type="ECO:0000256" key="4">
    <source>
        <dbReference type="ARBA" id="ARBA00023315"/>
    </source>
</evidence>
<dbReference type="InterPro" id="IPR011004">
    <property type="entry name" value="Trimer_LpxA-like_sf"/>
</dbReference>
<dbReference type="Pfam" id="PF00132">
    <property type="entry name" value="Hexapep"/>
    <property type="match status" value="1"/>
</dbReference>
<evidence type="ECO:0000256" key="6">
    <source>
        <dbReference type="SAM" id="Phobius"/>
    </source>
</evidence>
<dbReference type="GO" id="GO:0006535">
    <property type="term" value="P:cysteine biosynthetic process from serine"/>
    <property type="evidence" value="ECO:0007669"/>
    <property type="project" value="InterPro"/>
</dbReference>
<keyword evidence="4 5" id="KW-0012">Acyltransferase</keyword>
<dbReference type="InterPro" id="IPR018357">
    <property type="entry name" value="Hexapep_transf_CS"/>
</dbReference>
<dbReference type="Proteomes" id="UP000310477">
    <property type="component" value="Unassembled WGS sequence"/>
</dbReference>
<dbReference type="InterPro" id="IPR005881">
    <property type="entry name" value="Ser_O-AcTrfase"/>
</dbReference>
<reference evidence="7 8" key="1">
    <citation type="submission" date="2019-04" db="EMBL/GenBank/DDBJ databases">
        <title>Pedobacter sp. AR-2-6 sp. nov., isolated from Arctic soil.</title>
        <authorList>
            <person name="Dahal R.H."/>
            <person name="Kim D.-U."/>
        </authorList>
    </citation>
    <scope>NUCLEOTIDE SEQUENCE [LARGE SCALE GENOMIC DNA]</scope>
    <source>
        <strain evidence="7 8">AR-2-6</strain>
    </source>
</reference>
<keyword evidence="8" id="KW-1185">Reference proteome</keyword>
<organism evidence="7 8">
    <name type="scientific">Pedobacter cryotolerans</name>
    <dbReference type="NCBI Taxonomy" id="2571270"/>
    <lineage>
        <taxon>Bacteria</taxon>
        <taxon>Pseudomonadati</taxon>
        <taxon>Bacteroidota</taxon>
        <taxon>Sphingobacteriia</taxon>
        <taxon>Sphingobacteriales</taxon>
        <taxon>Sphingobacteriaceae</taxon>
        <taxon>Pedobacter</taxon>
    </lineage>
</organism>
<evidence type="ECO:0000256" key="1">
    <source>
        <dbReference type="ARBA" id="ARBA00007274"/>
    </source>
</evidence>
<proteinExistence type="inferred from homology"/>
<dbReference type="OrthoDB" id="9814490at2"/>
<keyword evidence="6" id="KW-0812">Transmembrane</keyword>
<dbReference type="CDD" id="cd03354">
    <property type="entry name" value="LbH_SAT"/>
    <property type="match status" value="1"/>
</dbReference>
<name>A0A4U1C5A1_9SPHI</name>
<dbReference type="EMBL" id="SWBO01000006">
    <property type="protein sequence ID" value="TKB99640.1"/>
    <property type="molecule type" value="Genomic_DNA"/>
</dbReference>